<dbReference type="InterPro" id="IPR029058">
    <property type="entry name" value="AB_hydrolase_fold"/>
</dbReference>
<evidence type="ECO:0000256" key="4">
    <source>
        <dbReference type="RuleBase" id="RU004262"/>
    </source>
</evidence>
<dbReference type="Pfam" id="PF00151">
    <property type="entry name" value="Lipase"/>
    <property type="match status" value="1"/>
</dbReference>
<evidence type="ECO:0000313" key="8">
    <source>
        <dbReference type="Proteomes" id="UP001162164"/>
    </source>
</evidence>
<dbReference type="PRINTS" id="PR00821">
    <property type="entry name" value="TAGLIPASE"/>
</dbReference>
<dbReference type="SUPFAM" id="SSF53474">
    <property type="entry name" value="alpha/beta-Hydrolases"/>
    <property type="match status" value="1"/>
</dbReference>
<dbReference type="InterPro" id="IPR000734">
    <property type="entry name" value="TAG_lipase"/>
</dbReference>
<dbReference type="PIRSF" id="PIRSF000865">
    <property type="entry name" value="Lipoprotein_lipase_LIPH"/>
    <property type="match status" value="1"/>
</dbReference>
<keyword evidence="8" id="KW-1185">Reference proteome</keyword>
<evidence type="ECO:0000256" key="1">
    <source>
        <dbReference type="ARBA" id="ARBA00004613"/>
    </source>
</evidence>
<keyword evidence="3" id="KW-0964">Secreted</keyword>
<dbReference type="InterPro" id="IPR013818">
    <property type="entry name" value="Lipase"/>
</dbReference>
<gene>
    <name evidence="7" type="ORF">NQ317_014136</name>
</gene>
<evidence type="ECO:0000256" key="5">
    <source>
        <dbReference type="SAM" id="SignalP"/>
    </source>
</evidence>
<name>A0ABQ9JGQ2_9CUCU</name>
<dbReference type="Proteomes" id="UP001162164">
    <property type="component" value="Unassembled WGS sequence"/>
</dbReference>
<dbReference type="InterPro" id="IPR016272">
    <property type="entry name" value="Lipase_LIPH"/>
</dbReference>
<evidence type="ECO:0000313" key="7">
    <source>
        <dbReference type="EMBL" id="KAJ8976793.1"/>
    </source>
</evidence>
<proteinExistence type="inferred from homology"/>
<comment type="similarity">
    <text evidence="2 4">Belongs to the AB hydrolase superfamily. Lipase family.</text>
</comment>
<feature type="signal peptide" evidence="5">
    <location>
        <begin position="1"/>
        <end position="19"/>
    </location>
</feature>
<dbReference type="Gene3D" id="3.40.50.1820">
    <property type="entry name" value="alpha/beta hydrolase"/>
    <property type="match status" value="1"/>
</dbReference>
<feature type="domain" description="Lipase" evidence="6">
    <location>
        <begin position="36"/>
        <end position="371"/>
    </location>
</feature>
<dbReference type="PANTHER" id="PTHR11610:SF185">
    <property type="entry name" value="LD47264P"/>
    <property type="match status" value="1"/>
</dbReference>
<keyword evidence="5" id="KW-0732">Signal</keyword>
<reference evidence="7" key="1">
    <citation type="journal article" date="2023" name="Insect Mol. Biol.">
        <title>Genome sequencing provides insights into the evolution of gene families encoding plant cell wall-degrading enzymes in longhorned beetles.</title>
        <authorList>
            <person name="Shin N.R."/>
            <person name="Okamura Y."/>
            <person name="Kirsch R."/>
            <person name="Pauchet Y."/>
        </authorList>
    </citation>
    <scope>NUCLEOTIDE SEQUENCE</scope>
    <source>
        <strain evidence="7">MMC_N1</strain>
    </source>
</reference>
<evidence type="ECO:0000256" key="2">
    <source>
        <dbReference type="ARBA" id="ARBA00010701"/>
    </source>
</evidence>
<evidence type="ECO:0000259" key="6">
    <source>
        <dbReference type="Pfam" id="PF00151"/>
    </source>
</evidence>
<dbReference type="EMBL" id="JAPWTJ010000628">
    <property type="protein sequence ID" value="KAJ8976793.1"/>
    <property type="molecule type" value="Genomic_DNA"/>
</dbReference>
<accession>A0ABQ9JGQ2</accession>
<dbReference type="PANTHER" id="PTHR11610">
    <property type="entry name" value="LIPASE"/>
    <property type="match status" value="1"/>
</dbReference>
<organism evidence="7 8">
    <name type="scientific">Molorchus minor</name>
    <dbReference type="NCBI Taxonomy" id="1323400"/>
    <lineage>
        <taxon>Eukaryota</taxon>
        <taxon>Metazoa</taxon>
        <taxon>Ecdysozoa</taxon>
        <taxon>Arthropoda</taxon>
        <taxon>Hexapoda</taxon>
        <taxon>Insecta</taxon>
        <taxon>Pterygota</taxon>
        <taxon>Neoptera</taxon>
        <taxon>Endopterygota</taxon>
        <taxon>Coleoptera</taxon>
        <taxon>Polyphaga</taxon>
        <taxon>Cucujiformia</taxon>
        <taxon>Chrysomeloidea</taxon>
        <taxon>Cerambycidae</taxon>
        <taxon>Lamiinae</taxon>
        <taxon>Monochamini</taxon>
        <taxon>Molorchus</taxon>
    </lineage>
</organism>
<sequence>MKLAPFILLMTFFLRNNSGADERHKREDDSSESYSKCYDDIGCIETDSRWYDKNLRPVNLKPLDRHIIKTDFLLIKPNKSEAGSLLYNSMMANHNSIKSAGFTRHANVTILIHDFTGNGYTGWIKHLSVELLKKSSSINIISTDWQRGAEPPYDQAISNARVVALEILALLKELKEKFSLKLGHVHIVGHGVGAHIAGYVGSTYNSIRKITGLDPSGPRFEGMPNIVKLNPACAKYVEVLHTDAFDSRSQGTKEAMGHSDFYLNNAYLQPGCPENTTYDDVTSVARSNLNEGEILPGCSHKRAFKYFIEAVSSSRCVFLGIKCDSYDDFAKGRCISCNKSDSACRTFGINTYKSSVEKTSFYLSSADHTPYCSGKGDHQGYFDFILVDDKANAAEASVADAVSNYRNIAGEAANTFVYYAQPPKIGKIKEAKVRWNEKKKFYCVIYCKQIINVEKITVKFIGTGNNDEGHERSLCPVNSDTEIENGAYKTYVSCKSQHHHSTSTASSDTDK</sequence>
<comment type="subcellular location">
    <subcellularLocation>
        <location evidence="1">Secreted</location>
    </subcellularLocation>
</comment>
<evidence type="ECO:0000256" key="3">
    <source>
        <dbReference type="ARBA" id="ARBA00022525"/>
    </source>
</evidence>
<comment type="caution">
    <text evidence="7">The sequence shown here is derived from an EMBL/GenBank/DDBJ whole genome shotgun (WGS) entry which is preliminary data.</text>
</comment>
<protein>
    <recommendedName>
        <fullName evidence="6">Lipase domain-containing protein</fullName>
    </recommendedName>
</protein>
<feature type="chain" id="PRO_5047323757" description="Lipase domain-containing protein" evidence="5">
    <location>
        <begin position="20"/>
        <end position="511"/>
    </location>
</feature>